<feature type="chain" id="PRO_5004806366" description="Bordetella uptake protein" evidence="2">
    <location>
        <begin position="28"/>
        <end position="325"/>
    </location>
</feature>
<comment type="caution">
    <text evidence="3">The sequence shown here is derived from an EMBL/GenBank/DDBJ whole genome shotgun (WGS) entry which is preliminary data.</text>
</comment>
<keyword evidence="4" id="KW-1185">Reference proteome</keyword>
<protein>
    <recommendedName>
        <fullName evidence="5">Bordetella uptake protein</fullName>
    </recommendedName>
</protein>
<evidence type="ECO:0000313" key="4">
    <source>
        <dbReference type="Proteomes" id="UP000019113"/>
    </source>
</evidence>
<dbReference type="Gene3D" id="3.40.190.10">
    <property type="entry name" value="Periplasmic binding protein-like II"/>
    <property type="match status" value="1"/>
</dbReference>
<evidence type="ECO:0000256" key="2">
    <source>
        <dbReference type="SAM" id="SignalP"/>
    </source>
</evidence>
<dbReference type="eggNOG" id="COG3181">
    <property type="taxonomic scope" value="Bacteria"/>
</dbReference>
<dbReference type="Gene3D" id="3.40.190.150">
    <property type="entry name" value="Bordetella uptake gene, domain 1"/>
    <property type="match status" value="1"/>
</dbReference>
<proteinExistence type="inferred from homology"/>
<evidence type="ECO:0000256" key="1">
    <source>
        <dbReference type="ARBA" id="ARBA00006987"/>
    </source>
</evidence>
<feature type="signal peptide" evidence="2">
    <location>
        <begin position="1"/>
        <end position="27"/>
    </location>
</feature>
<gene>
    <name evidence="3" type="ORF">BJB45_10135</name>
</gene>
<dbReference type="PATRIC" id="fig|1178482.3.peg.1187"/>
<dbReference type="AlphaFoldDB" id="W1NAX5"/>
<keyword evidence="2" id="KW-0732">Signal</keyword>
<name>W1NAX5_9GAMM</name>
<dbReference type="PIRSF" id="PIRSF017082">
    <property type="entry name" value="YflP"/>
    <property type="match status" value="1"/>
</dbReference>
<dbReference type="InterPro" id="IPR042100">
    <property type="entry name" value="Bug_dom1"/>
</dbReference>
<dbReference type="EMBL" id="AVBC01000019">
    <property type="protein sequence ID" value="ERL52316.1"/>
    <property type="molecule type" value="Genomic_DNA"/>
</dbReference>
<evidence type="ECO:0008006" key="5">
    <source>
        <dbReference type="Google" id="ProtNLM"/>
    </source>
</evidence>
<sequence>MKLNISKTLVGCSIALCASVLPFTAMADDYPNQDIRLIIPYGAGGPTDVIFRKIAREAEKELGVSIVPVNMSGAGATLGSRHVKDAEPDGYTILGGHDNIALSKIAGMVDYSYEAFEPVSRVTQTFNMPTTYPEHPVQDASEIPQYIEDHPGEVKFSMIPTSTDHFFWMQMFDAMGIDPADVKLISYPDTTEQMAALMAKEIDFTITNAACCASFYEDGTFRPLGVAHSERLSGSALEDIKTFHEMGVDMESATSRGIFAPKGTPQERIDILADAFETALENEELRTTLINELGSEPSFLAGQAYQDFLTENEANLTKVSKNIEF</sequence>
<reference evidence="3 4" key="1">
    <citation type="submission" date="2013-08" db="EMBL/GenBank/DDBJ databases">
        <title>draft genome of Halomonas huanghegensis, strain BJGMM-B45T.</title>
        <authorList>
            <person name="Miao C."/>
            <person name="Wan Y."/>
            <person name="Jin W."/>
        </authorList>
    </citation>
    <scope>NUCLEOTIDE SEQUENCE [LARGE SCALE GENOMIC DNA]</scope>
    <source>
        <strain evidence="3 4">BJGMM-B45</strain>
    </source>
</reference>
<dbReference type="CDD" id="cd07012">
    <property type="entry name" value="PBP2_Bug_TTT"/>
    <property type="match status" value="1"/>
</dbReference>
<dbReference type="InterPro" id="IPR005064">
    <property type="entry name" value="BUG"/>
</dbReference>
<dbReference type="STRING" id="1178482.AR456_16885"/>
<dbReference type="Proteomes" id="UP000019113">
    <property type="component" value="Unassembled WGS sequence"/>
</dbReference>
<dbReference type="SUPFAM" id="SSF53850">
    <property type="entry name" value="Periplasmic binding protein-like II"/>
    <property type="match status" value="1"/>
</dbReference>
<comment type="similarity">
    <text evidence="1">Belongs to the UPF0065 (bug) family.</text>
</comment>
<dbReference type="PANTHER" id="PTHR42928">
    <property type="entry name" value="TRICARBOXYLATE-BINDING PROTEIN"/>
    <property type="match status" value="1"/>
</dbReference>
<accession>W1NAX5</accession>
<dbReference type="OrthoDB" id="5171643at2"/>
<dbReference type="PANTHER" id="PTHR42928:SF5">
    <property type="entry name" value="BLR1237 PROTEIN"/>
    <property type="match status" value="1"/>
</dbReference>
<dbReference type="RefSeq" id="WP_021818148.1">
    <property type="nucleotide sequence ID" value="NZ_AVBC01000019.1"/>
</dbReference>
<organism evidence="3 4">
    <name type="scientific">Halomonas huangheensis</name>
    <dbReference type="NCBI Taxonomy" id="1178482"/>
    <lineage>
        <taxon>Bacteria</taxon>
        <taxon>Pseudomonadati</taxon>
        <taxon>Pseudomonadota</taxon>
        <taxon>Gammaproteobacteria</taxon>
        <taxon>Oceanospirillales</taxon>
        <taxon>Halomonadaceae</taxon>
        <taxon>Halomonas</taxon>
    </lineage>
</organism>
<dbReference type="Pfam" id="PF03401">
    <property type="entry name" value="TctC"/>
    <property type="match status" value="1"/>
</dbReference>
<evidence type="ECO:0000313" key="3">
    <source>
        <dbReference type="EMBL" id="ERL52316.1"/>
    </source>
</evidence>